<evidence type="ECO:0000256" key="1">
    <source>
        <dbReference type="SAM" id="MobiDB-lite"/>
    </source>
</evidence>
<keyword evidence="3" id="KW-1185">Reference proteome</keyword>
<evidence type="ECO:0000313" key="3">
    <source>
        <dbReference type="Proteomes" id="UP000502248"/>
    </source>
</evidence>
<dbReference type="KEGG" id="cheb:HH215_22810"/>
<protein>
    <submittedName>
        <fullName evidence="2">Uncharacterized protein</fullName>
    </submittedName>
</protein>
<name>A0A7Z2VMD8_9BACL</name>
<dbReference type="Proteomes" id="UP000502248">
    <property type="component" value="Chromosome"/>
</dbReference>
<sequence length="232" mass="24614">MFKWVSWVIRMGATALLLSFLCIWTTGYIVNSYMESVVKGLDLPIEIQPIAMSGVWGTLWGADKKPKAEAESTVSTSKTAERESAETGEVTSEPQHSQSSGNVADKPSDEPEAQADPGVLPGSDGENGTAGDASPGPDSGDEGNGSVPAFNGDAALGQLTDADRQALYAMVVSKLNPEQLSLLSEVLKDGVTSEELTQVQDMLKSSLSEGEYSQMMELLQGVKIPDREATLE</sequence>
<dbReference type="RefSeq" id="WP_169281997.1">
    <property type="nucleotide sequence ID" value="NZ_CP051680.1"/>
</dbReference>
<accession>A0A7Z2VMD8</accession>
<gene>
    <name evidence="2" type="ORF">HH215_22810</name>
</gene>
<feature type="region of interest" description="Disordered" evidence="1">
    <location>
        <begin position="67"/>
        <end position="152"/>
    </location>
</feature>
<dbReference type="EMBL" id="CP051680">
    <property type="protein sequence ID" value="QJD85737.1"/>
    <property type="molecule type" value="Genomic_DNA"/>
</dbReference>
<feature type="compositionally biased region" description="Polar residues" evidence="1">
    <location>
        <begin position="89"/>
        <end position="102"/>
    </location>
</feature>
<organism evidence="2 3">
    <name type="scientific">Cohnella herbarum</name>
    <dbReference type="NCBI Taxonomy" id="2728023"/>
    <lineage>
        <taxon>Bacteria</taxon>
        <taxon>Bacillati</taxon>
        <taxon>Bacillota</taxon>
        <taxon>Bacilli</taxon>
        <taxon>Bacillales</taxon>
        <taxon>Paenibacillaceae</taxon>
        <taxon>Cohnella</taxon>
    </lineage>
</organism>
<evidence type="ECO:0000313" key="2">
    <source>
        <dbReference type="EMBL" id="QJD85737.1"/>
    </source>
</evidence>
<proteinExistence type="predicted"/>
<dbReference type="AlphaFoldDB" id="A0A7Z2VMD8"/>
<reference evidence="2 3" key="1">
    <citation type="submission" date="2020-04" db="EMBL/GenBank/DDBJ databases">
        <title>Genome sequencing of novel species.</title>
        <authorList>
            <person name="Heo J."/>
            <person name="Kim S.-J."/>
            <person name="Kim J.-S."/>
            <person name="Hong S.-B."/>
            <person name="Kwon S.-W."/>
        </authorList>
    </citation>
    <scope>NUCLEOTIDE SEQUENCE [LARGE SCALE GENOMIC DNA]</scope>
    <source>
        <strain evidence="2 3">MFER-1</strain>
    </source>
</reference>